<dbReference type="InterPro" id="IPR036322">
    <property type="entry name" value="WD40_repeat_dom_sf"/>
</dbReference>
<keyword evidence="3" id="KW-1133">Transmembrane helix</keyword>
<protein>
    <submittedName>
        <fullName evidence="4">Uncharacterized protein</fullName>
    </submittedName>
</protein>
<dbReference type="InterPro" id="IPR042410">
    <property type="entry name" value="WBSCR13"/>
</dbReference>
<feature type="region of interest" description="Disordered" evidence="2">
    <location>
        <begin position="31"/>
        <end position="63"/>
    </location>
</feature>
<feature type="compositionally biased region" description="Low complexity" evidence="2">
    <location>
        <begin position="50"/>
        <end position="59"/>
    </location>
</feature>
<evidence type="ECO:0000256" key="3">
    <source>
        <dbReference type="SAM" id="Phobius"/>
    </source>
</evidence>
<feature type="transmembrane region" description="Helical" evidence="3">
    <location>
        <begin position="6"/>
        <end position="23"/>
    </location>
</feature>
<dbReference type="SUPFAM" id="SSF50978">
    <property type="entry name" value="WD40 repeat-like"/>
    <property type="match status" value="1"/>
</dbReference>
<gene>
    <name evidence="4" type="ORF">Cvel_12534</name>
</gene>
<proteinExistence type="predicted"/>
<sequence length="413" mass="44525">MIVPLAIVVALGAIFAGAWLLLFSPKTGTGGKKAGDANKEGNSGGKTDAKTSGAQQQKKGSQKVDMKLLQAKAKKAAAVLEKTIDHPLFLGALKGVNNPIESVAVSPDSQKIAVASSERVLRVYRLKGPAEEAMKGPIDFDRLTMPGSDYPALLDFTTDSSSLAVVSEGEQRLVMFDLGKPPKLSFHSKDALHKGNVKWIVASKGSFIVTCSEGKDTEVKFWSYRGDLLGTYDTKQIQNFFLSVSPLDARFVAVAAWSAGVKMMEVGAKSGMFQKPEKAMDLPTKGGVNSVCLSGDHSRAVCLCKDGTVGVFRTDVRYQVNEDPKKVAEYREEEENFKDAHVMYYVGEGSERVLVCHGRNAKLVTVDGWKTVSTFMDMHSSSMRSLAVAPDGTFFVTGGGDAKVRLWKIPAAN</sequence>
<keyword evidence="3" id="KW-0472">Membrane</keyword>
<dbReference type="EMBL" id="CDMZ01005758">
    <property type="protein sequence ID" value="CEM54135.1"/>
    <property type="molecule type" value="Genomic_DNA"/>
</dbReference>
<dbReference type="AlphaFoldDB" id="A0A0G4IAF7"/>
<dbReference type="PANTHER" id="PTHR44321:SF1">
    <property type="entry name" value="TRANSDUCIN BETA-LIKE PROTEIN 2"/>
    <property type="match status" value="1"/>
</dbReference>
<dbReference type="InterPro" id="IPR015943">
    <property type="entry name" value="WD40/YVTN_repeat-like_dom_sf"/>
</dbReference>
<evidence type="ECO:0000313" key="4">
    <source>
        <dbReference type="EMBL" id="CEM54135.1"/>
    </source>
</evidence>
<name>A0A0G4IAF7_9ALVE</name>
<organism evidence="4">
    <name type="scientific">Chromera velia CCMP2878</name>
    <dbReference type="NCBI Taxonomy" id="1169474"/>
    <lineage>
        <taxon>Eukaryota</taxon>
        <taxon>Sar</taxon>
        <taxon>Alveolata</taxon>
        <taxon>Colpodellida</taxon>
        <taxon>Chromeraceae</taxon>
        <taxon>Chromera</taxon>
    </lineage>
</organism>
<dbReference type="GO" id="GO:0030968">
    <property type="term" value="P:endoplasmic reticulum unfolded protein response"/>
    <property type="evidence" value="ECO:0007669"/>
    <property type="project" value="TreeGrafter"/>
</dbReference>
<dbReference type="VEuPathDB" id="CryptoDB:Cvel_12534"/>
<keyword evidence="3" id="KW-0812">Transmembrane</keyword>
<dbReference type="GO" id="GO:0005783">
    <property type="term" value="C:endoplasmic reticulum"/>
    <property type="evidence" value="ECO:0007669"/>
    <property type="project" value="TreeGrafter"/>
</dbReference>
<dbReference type="PROSITE" id="PS50294">
    <property type="entry name" value="WD_REPEATS_REGION"/>
    <property type="match status" value="1"/>
</dbReference>
<accession>A0A0G4IAF7</accession>
<reference evidence="4" key="1">
    <citation type="submission" date="2014-11" db="EMBL/GenBank/DDBJ databases">
        <authorList>
            <person name="Otto D Thomas"/>
            <person name="Naeem Raeece"/>
        </authorList>
    </citation>
    <scope>NUCLEOTIDE SEQUENCE</scope>
</reference>
<dbReference type="SMART" id="SM00320">
    <property type="entry name" value="WD40"/>
    <property type="match status" value="4"/>
</dbReference>
<evidence type="ECO:0000256" key="2">
    <source>
        <dbReference type="SAM" id="MobiDB-lite"/>
    </source>
</evidence>
<dbReference type="PANTHER" id="PTHR44321">
    <property type="entry name" value="TRANSDUCIN BETA-LIKE PROTEIN 2"/>
    <property type="match status" value="1"/>
</dbReference>
<dbReference type="Gene3D" id="2.130.10.10">
    <property type="entry name" value="YVTN repeat-like/Quinoprotein amine dehydrogenase"/>
    <property type="match status" value="2"/>
</dbReference>
<dbReference type="PhylomeDB" id="A0A0G4IAF7"/>
<keyword evidence="1" id="KW-0853">WD repeat</keyword>
<dbReference type="InterPro" id="IPR001680">
    <property type="entry name" value="WD40_rpt"/>
</dbReference>
<dbReference type="Pfam" id="PF00400">
    <property type="entry name" value="WD40"/>
    <property type="match status" value="1"/>
</dbReference>
<feature type="repeat" description="WD" evidence="1">
    <location>
        <begin position="376"/>
        <end position="413"/>
    </location>
</feature>
<dbReference type="PROSITE" id="PS50082">
    <property type="entry name" value="WD_REPEATS_2"/>
    <property type="match status" value="1"/>
</dbReference>
<evidence type="ECO:0000256" key="1">
    <source>
        <dbReference type="PROSITE-ProRule" id="PRU00221"/>
    </source>
</evidence>